<dbReference type="GO" id="GO:0030430">
    <property type="term" value="C:host cell cytoplasm"/>
    <property type="evidence" value="ECO:0007669"/>
    <property type="project" value="UniProtKB-SubCell"/>
</dbReference>
<evidence type="ECO:0000256" key="5">
    <source>
        <dbReference type="ARBA" id="ARBA00022884"/>
    </source>
</evidence>
<evidence type="ECO:0000256" key="1">
    <source>
        <dbReference type="ARBA" id="ARBA00014389"/>
    </source>
</evidence>
<sequence length="435" mass="48350">MSLAKTGMSGMDKVLTLIKPAGDDEKTVPNVQDINDVLKRDRQAKKPIAEKKSNVMDFLNSKLKSKYNKLKDIGTGITNLDTWEDTNVLSLEHLSVQGYQKNSIADKVNIVRIGLESLFKEVSALSVGYLIASAWLVKSPENSKSHLFKEVKMSGASKTLDTLSSTILQSENDVDALVISENSDEDKERFIQEGAYLCAAALRLVTKDAENLKNAWNSLRVNYANFYQGEMLLDIVPSVSCIAAVRNLIQNRTIIRNTLAPFLLNIKDLEGQELGICRMLFEIHLSYTGMHSYNLLLVCASSLKTPIQVLFQLLEHPGHSEALKTAEKIMCEYDFPTVDQRKNALKSSTWKYARIFDSTAFATLQTKNCVQMTSILIMISKKVGTGNSGDPTKINQASATLNGNSEWLEGVAEKIIDYCRSASWVDAEEISGVFR</sequence>
<keyword evidence="9" id="KW-1035">Host cytoplasm</keyword>
<comment type="subcellular location">
    <subcellularLocation>
        <location evidence="9">Virion</location>
    </subcellularLocation>
    <subcellularLocation>
        <location evidence="9">Host cytoplasm</location>
    </subcellularLocation>
</comment>
<accession>A0A9N6YJH2</accession>
<evidence type="ECO:0000256" key="4">
    <source>
        <dbReference type="ARBA" id="ARBA00022844"/>
    </source>
</evidence>
<keyword evidence="5 9" id="KW-0694">RNA-binding</keyword>
<dbReference type="GO" id="GO:1990904">
    <property type="term" value="C:ribonucleoprotein complex"/>
    <property type="evidence" value="ECO:0007669"/>
    <property type="project" value="UniProtKB-UniRule"/>
</dbReference>
<evidence type="ECO:0000256" key="2">
    <source>
        <dbReference type="ARBA" id="ARBA00022497"/>
    </source>
</evidence>
<evidence type="ECO:0000256" key="6">
    <source>
        <dbReference type="ARBA" id="ARBA00023086"/>
    </source>
</evidence>
<name>A0A9N6YJH2_9RHAB</name>
<comment type="subunit">
    <text evidence="9">Homomultimerizes to form the nucleocapsid. Binds to viral genomic RNA.</text>
</comment>
<dbReference type="Pfam" id="PF03216">
    <property type="entry name" value="Rhabdo_ncap_2"/>
    <property type="match status" value="1"/>
</dbReference>
<keyword evidence="2 9" id="KW-1139">Helical capsid protein</keyword>
<comment type="similarity">
    <text evidence="9">Belongs to the nucleorhabdovirus nucleocapsid protein family.</text>
</comment>
<keyword evidence="4 9" id="KW-0946">Virion</keyword>
<dbReference type="GO" id="GO:0019029">
    <property type="term" value="C:helical viral capsid"/>
    <property type="evidence" value="ECO:0007669"/>
    <property type="project" value="UniProtKB-UniRule"/>
</dbReference>
<dbReference type="GO" id="GO:0003723">
    <property type="term" value="F:RNA binding"/>
    <property type="evidence" value="ECO:0007669"/>
    <property type="project" value="UniProtKB-UniRule"/>
</dbReference>
<evidence type="ECO:0000256" key="8">
    <source>
        <dbReference type="ARBA" id="ARBA00033344"/>
    </source>
</evidence>
<evidence type="ECO:0000256" key="9">
    <source>
        <dbReference type="RuleBase" id="RU369108"/>
    </source>
</evidence>
<dbReference type="InterPro" id="IPR004902">
    <property type="entry name" value="Rhabdo_ncap_2"/>
</dbReference>
<comment type="function">
    <text evidence="9">Encapsidates the genome, protecting it from nucleases. The encapsidated genomic RNA is termed the nucleocapsid (NC) and serves as template for viral transcription and replication.</text>
</comment>
<evidence type="ECO:0000256" key="7">
    <source>
        <dbReference type="ARBA" id="ARBA00023274"/>
    </source>
</evidence>
<organism evidence="10">
    <name type="scientific">Primula virus 1</name>
    <dbReference type="NCBI Taxonomy" id="2977982"/>
    <lineage>
        <taxon>Viruses</taxon>
        <taxon>Riboviria</taxon>
        <taxon>Orthornavirae</taxon>
        <taxon>Negarnaviricota</taxon>
        <taxon>Haploviricotina</taxon>
        <taxon>Monjiviricetes</taxon>
        <taxon>Mononegavirales</taxon>
        <taxon>Rhabdoviridae</taxon>
        <taxon>Betarhabdovirinae</taxon>
        <taxon>Varicosavirus</taxon>
        <taxon>Varicosavirus primulae</taxon>
    </lineage>
</organism>
<protein>
    <recommendedName>
        <fullName evidence="1 9">Nucleoprotein</fullName>
        <shortName evidence="9">NP</shortName>
        <shortName evidence="9">Protein N</shortName>
    </recommendedName>
    <alternativeName>
        <fullName evidence="8 9">Nucleocapsid protein</fullName>
    </alternativeName>
</protein>
<dbReference type="EMBL" id="BK061796">
    <property type="protein sequence ID" value="DAZ90787.1"/>
    <property type="molecule type" value="Viral_cRNA"/>
</dbReference>
<reference evidence="10" key="1">
    <citation type="journal article" date="2022" name="bioRxiv">
        <title>Unlocking the hidden genetic diversity of varicosaviruses, the neglected plant rhabdoviruses.</title>
        <authorList>
            <person name="Bejerman N."/>
            <person name="Dietzgen R.G."/>
            <person name="Debat H."/>
        </authorList>
    </citation>
    <scope>NUCLEOTIDE SEQUENCE</scope>
</reference>
<proteinExistence type="inferred from homology"/>
<dbReference type="GO" id="GO:0019013">
    <property type="term" value="C:viral nucleocapsid"/>
    <property type="evidence" value="ECO:0007669"/>
    <property type="project" value="UniProtKB-UniRule"/>
</dbReference>
<evidence type="ECO:0000256" key="3">
    <source>
        <dbReference type="ARBA" id="ARBA00022561"/>
    </source>
</evidence>
<keyword evidence="3 9" id="KW-0167">Capsid protein</keyword>
<evidence type="ECO:0000313" key="10">
    <source>
        <dbReference type="EMBL" id="DAZ90787.1"/>
    </source>
</evidence>
<keyword evidence="7 9" id="KW-0687">Ribonucleoprotein</keyword>
<keyword evidence="6 9" id="KW-0543">Viral nucleoprotein</keyword>